<evidence type="ECO:0000256" key="5">
    <source>
        <dbReference type="SAM" id="MobiDB-lite"/>
    </source>
</evidence>
<feature type="transmembrane region" description="Helical" evidence="6">
    <location>
        <begin position="229"/>
        <end position="253"/>
    </location>
</feature>
<feature type="region of interest" description="Disordered" evidence="5">
    <location>
        <begin position="456"/>
        <end position="494"/>
    </location>
</feature>
<comment type="subcellular location">
    <subcellularLocation>
        <location evidence="1">Membrane</location>
        <topology evidence="1">Multi-pass membrane protein</topology>
    </subcellularLocation>
</comment>
<dbReference type="GO" id="GO:0005886">
    <property type="term" value="C:plasma membrane"/>
    <property type="evidence" value="ECO:0007669"/>
    <property type="project" value="TreeGrafter"/>
</dbReference>
<sequence length="494" mass="52729">MNASKTAVFSMGTVFSLSATVFQQPIAEISHVVGRKLAFLLVLGVFAIGSIVAAMAKDMTGLLIGRSMQGFASGGSVLAALVLTDLIELRDRATWLSVQNATQAIGLICGPLVGASILKAASWRWLFWINIPAITASAAGLGILLGFDRPEAGVLQSLTKVDWVGIAIFMPSAVALLVPFTMSGVFFPWGSWQSILPLILGISGLAALATHQRHLAKNPMFRSVLFTEWATVCSFLGQAVFGVCVNMIFYYLVVFWSGVRGFDEIMTGVALLPETFIIPVAAIMCGLGMRKTGQIRRAMFAGWPLISISIGLLWFLDAHTPLPALIIINAGVGLGAGVVVSALNVAILATTKKKDNGHAMAMGFLFKSAGMCLGIAIGTAVFTVQMEAQLSNLGGEAEMTAESFLRALRDVKNDPAGQEVIVRALRILWIICSGLSGIVGFLCCLCRYPTRWAAVQDEGPEKGPEKGHNSIDSSRHSEWPRNRGQADVVHQGHI</sequence>
<evidence type="ECO:0000256" key="2">
    <source>
        <dbReference type="ARBA" id="ARBA00022692"/>
    </source>
</evidence>
<dbReference type="Proteomes" id="UP001172102">
    <property type="component" value="Unassembled WGS sequence"/>
</dbReference>
<feature type="compositionally biased region" description="Basic and acidic residues" evidence="5">
    <location>
        <begin position="459"/>
        <end position="481"/>
    </location>
</feature>
<evidence type="ECO:0000313" key="8">
    <source>
        <dbReference type="EMBL" id="KAK0708177.1"/>
    </source>
</evidence>
<dbReference type="Pfam" id="PF07690">
    <property type="entry name" value="MFS_1"/>
    <property type="match status" value="1"/>
</dbReference>
<evidence type="ECO:0000256" key="1">
    <source>
        <dbReference type="ARBA" id="ARBA00004141"/>
    </source>
</evidence>
<feature type="transmembrane region" description="Helical" evidence="6">
    <location>
        <begin position="322"/>
        <end position="349"/>
    </location>
</feature>
<organism evidence="8 9">
    <name type="scientific">Lasiosphaeris hirsuta</name>
    <dbReference type="NCBI Taxonomy" id="260670"/>
    <lineage>
        <taxon>Eukaryota</taxon>
        <taxon>Fungi</taxon>
        <taxon>Dikarya</taxon>
        <taxon>Ascomycota</taxon>
        <taxon>Pezizomycotina</taxon>
        <taxon>Sordariomycetes</taxon>
        <taxon>Sordariomycetidae</taxon>
        <taxon>Sordariales</taxon>
        <taxon>Lasiosphaeriaceae</taxon>
        <taxon>Lasiosphaeris</taxon>
    </lineage>
</organism>
<evidence type="ECO:0000313" key="9">
    <source>
        <dbReference type="Proteomes" id="UP001172102"/>
    </source>
</evidence>
<feature type="transmembrane region" description="Helical" evidence="6">
    <location>
        <begin position="68"/>
        <end position="87"/>
    </location>
</feature>
<dbReference type="PANTHER" id="PTHR23501:SF59">
    <property type="entry name" value="MAJOR FACILITATOR SUPERFAMILY (MFS) PROFILE DOMAIN-CONTAINING PROTEIN-RELATED"/>
    <property type="match status" value="1"/>
</dbReference>
<dbReference type="GO" id="GO:0022857">
    <property type="term" value="F:transmembrane transporter activity"/>
    <property type="evidence" value="ECO:0007669"/>
    <property type="project" value="InterPro"/>
</dbReference>
<evidence type="ECO:0000259" key="7">
    <source>
        <dbReference type="PROSITE" id="PS50850"/>
    </source>
</evidence>
<keyword evidence="4 6" id="KW-0472">Membrane</keyword>
<feature type="transmembrane region" description="Helical" evidence="6">
    <location>
        <begin position="361"/>
        <end position="384"/>
    </location>
</feature>
<dbReference type="Gene3D" id="1.20.1250.20">
    <property type="entry name" value="MFS general substrate transporter like domains"/>
    <property type="match status" value="1"/>
</dbReference>
<accession>A0AA40A2S4</accession>
<proteinExistence type="predicted"/>
<feature type="transmembrane region" description="Helical" evidence="6">
    <location>
        <begin position="39"/>
        <end position="56"/>
    </location>
</feature>
<dbReference type="InterPro" id="IPR011701">
    <property type="entry name" value="MFS"/>
</dbReference>
<comment type="caution">
    <text evidence="8">The sequence shown here is derived from an EMBL/GenBank/DDBJ whole genome shotgun (WGS) entry which is preliminary data.</text>
</comment>
<feature type="domain" description="Major facilitator superfamily (MFS) profile" evidence="7">
    <location>
        <begin position="1"/>
        <end position="412"/>
    </location>
</feature>
<keyword evidence="9" id="KW-1185">Reference proteome</keyword>
<evidence type="ECO:0000256" key="3">
    <source>
        <dbReference type="ARBA" id="ARBA00022989"/>
    </source>
</evidence>
<feature type="transmembrane region" description="Helical" evidence="6">
    <location>
        <begin position="427"/>
        <end position="446"/>
    </location>
</feature>
<dbReference type="Gene3D" id="1.20.1720.10">
    <property type="entry name" value="Multidrug resistance protein D"/>
    <property type="match status" value="1"/>
</dbReference>
<dbReference type="AlphaFoldDB" id="A0AA40A2S4"/>
<evidence type="ECO:0000256" key="4">
    <source>
        <dbReference type="ARBA" id="ARBA00023136"/>
    </source>
</evidence>
<dbReference type="InterPro" id="IPR020846">
    <property type="entry name" value="MFS_dom"/>
</dbReference>
<keyword evidence="2 6" id="KW-0812">Transmembrane</keyword>
<dbReference type="PROSITE" id="PS50850">
    <property type="entry name" value="MFS"/>
    <property type="match status" value="1"/>
</dbReference>
<dbReference type="SUPFAM" id="SSF103473">
    <property type="entry name" value="MFS general substrate transporter"/>
    <property type="match status" value="1"/>
</dbReference>
<dbReference type="InterPro" id="IPR036259">
    <property type="entry name" value="MFS_trans_sf"/>
</dbReference>
<protein>
    <submittedName>
        <fullName evidence="8">Major facilitator superfamily domain-containing protein</fullName>
    </submittedName>
</protein>
<feature type="transmembrane region" description="Helical" evidence="6">
    <location>
        <begin position="186"/>
        <end position="208"/>
    </location>
</feature>
<feature type="transmembrane region" description="Helical" evidence="6">
    <location>
        <begin position="125"/>
        <end position="147"/>
    </location>
</feature>
<name>A0AA40A2S4_9PEZI</name>
<feature type="transmembrane region" description="Helical" evidence="6">
    <location>
        <begin position="299"/>
        <end position="316"/>
    </location>
</feature>
<feature type="transmembrane region" description="Helical" evidence="6">
    <location>
        <begin position="265"/>
        <end position="287"/>
    </location>
</feature>
<evidence type="ECO:0000256" key="6">
    <source>
        <dbReference type="SAM" id="Phobius"/>
    </source>
</evidence>
<feature type="transmembrane region" description="Helical" evidence="6">
    <location>
        <begin position="159"/>
        <end position="180"/>
    </location>
</feature>
<reference evidence="8" key="1">
    <citation type="submission" date="2023-06" db="EMBL/GenBank/DDBJ databases">
        <title>Genome-scale phylogeny and comparative genomics of the fungal order Sordariales.</title>
        <authorList>
            <consortium name="Lawrence Berkeley National Laboratory"/>
            <person name="Hensen N."/>
            <person name="Bonometti L."/>
            <person name="Westerberg I."/>
            <person name="Brannstrom I.O."/>
            <person name="Guillou S."/>
            <person name="Cros-Aarteil S."/>
            <person name="Calhoun S."/>
            <person name="Haridas S."/>
            <person name="Kuo A."/>
            <person name="Mondo S."/>
            <person name="Pangilinan J."/>
            <person name="Riley R."/>
            <person name="Labutti K."/>
            <person name="Andreopoulos B."/>
            <person name="Lipzen A."/>
            <person name="Chen C."/>
            <person name="Yanf M."/>
            <person name="Daum C."/>
            <person name="Ng V."/>
            <person name="Clum A."/>
            <person name="Steindorff A."/>
            <person name="Ohm R."/>
            <person name="Martin F."/>
            <person name="Silar P."/>
            <person name="Natvig D."/>
            <person name="Lalanne C."/>
            <person name="Gautier V."/>
            <person name="Ament-Velasquez S.L."/>
            <person name="Kruys A."/>
            <person name="Hutchinson M.I."/>
            <person name="Powell A.J."/>
            <person name="Barry K."/>
            <person name="Miller A.N."/>
            <person name="Grigoriev I.V."/>
            <person name="Debuchy R."/>
            <person name="Gladieux P."/>
            <person name="Thoren M.H."/>
            <person name="Johannesson H."/>
        </authorList>
    </citation>
    <scope>NUCLEOTIDE SEQUENCE</scope>
    <source>
        <strain evidence="8">SMH4607-1</strain>
    </source>
</reference>
<keyword evidence="3 6" id="KW-1133">Transmembrane helix</keyword>
<dbReference type="PANTHER" id="PTHR23501">
    <property type="entry name" value="MAJOR FACILITATOR SUPERFAMILY"/>
    <property type="match status" value="1"/>
</dbReference>
<gene>
    <name evidence="8" type="ORF">B0H67DRAFT_495235</name>
</gene>
<dbReference type="EMBL" id="JAUKUA010000006">
    <property type="protein sequence ID" value="KAK0708177.1"/>
    <property type="molecule type" value="Genomic_DNA"/>
</dbReference>